<protein>
    <submittedName>
        <fullName evidence="2">Uncharacterized protein</fullName>
    </submittedName>
</protein>
<name>A0A0D2MTZ4_9CHLO</name>
<evidence type="ECO:0000313" key="2">
    <source>
        <dbReference type="EMBL" id="KIZ03967.1"/>
    </source>
</evidence>
<gene>
    <name evidence="2" type="ORF">MNEG_3986</name>
</gene>
<dbReference type="GeneID" id="25736864"/>
<dbReference type="RefSeq" id="XP_013902986.1">
    <property type="nucleotide sequence ID" value="XM_014047532.1"/>
</dbReference>
<accession>A0A0D2MTZ4</accession>
<organism evidence="2 3">
    <name type="scientific">Monoraphidium neglectum</name>
    <dbReference type="NCBI Taxonomy" id="145388"/>
    <lineage>
        <taxon>Eukaryota</taxon>
        <taxon>Viridiplantae</taxon>
        <taxon>Chlorophyta</taxon>
        <taxon>core chlorophytes</taxon>
        <taxon>Chlorophyceae</taxon>
        <taxon>CS clade</taxon>
        <taxon>Sphaeropleales</taxon>
        <taxon>Selenastraceae</taxon>
        <taxon>Monoraphidium</taxon>
    </lineage>
</organism>
<reference evidence="2 3" key="1">
    <citation type="journal article" date="2013" name="BMC Genomics">
        <title>Reconstruction of the lipid metabolism for the microalga Monoraphidium neglectum from its genome sequence reveals characteristics suitable for biofuel production.</title>
        <authorList>
            <person name="Bogen C."/>
            <person name="Al-Dilaimi A."/>
            <person name="Albersmeier A."/>
            <person name="Wichmann J."/>
            <person name="Grundmann M."/>
            <person name="Rupp O."/>
            <person name="Lauersen K.J."/>
            <person name="Blifernez-Klassen O."/>
            <person name="Kalinowski J."/>
            <person name="Goesmann A."/>
            <person name="Mussgnug J.H."/>
            <person name="Kruse O."/>
        </authorList>
    </citation>
    <scope>NUCLEOTIDE SEQUENCE [LARGE SCALE GENOMIC DNA]</scope>
    <source>
        <strain evidence="2 3">SAG 48.87</strain>
    </source>
</reference>
<proteinExistence type="predicted"/>
<feature type="region of interest" description="Disordered" evidence="1">
    <location>
        <begin position="1"/>
        <end position="25"/>
    </location>
</feature>
<evidence type="ECO:0000256" key="1">
    <source>
        <dbReference type="SAM" id="MobiDB-lite"/>
    </source>
</evidence>
<evidence type="ECO:0000313" key="3">
    <source>
        <dbReference type="Proteomes" id="UP000054498"/>
    </source>
</evidence>
<sequence>MLLPRQGQRDDHDGGASSGQPPPFARLLSPALRRRWLLDCLRWRMSSDIQEVEDDLAVSSPWGAWLLLAGAKGLARQAIVEQLLVFCQMIHDSGLLPHPAGSGDGGQADSNEMDWAALLAEAASVLPRRFEVGPECMRWRDEAPSLRGRGDRAILDEMSTTFHLVEARACAPSPAVGLMVGPHAWLAMGAVSFTARLNSARGRLMEHLASNPNGIFDDVGGAAAWQRLYDSMGEPQLFG</sequence>
<dbReference type="AlphaFoldDB" id="A0A0D2MTZ4"/>
<keyword evidence="3" id="KW-1185">Reference proteome</keyword>
<dbReference type="Proteomes" id="UP000054498">
    <property type="component" value="Unassembled WGS sequence"/>
</dbReference>
<dbReference type="EMBL" id="KK100750">
    <property type="protein sequence ID" value="KIZ03967.1"/>
    <property type="molecule type" value="Genomic_DNA"/>
</dbReference>
<dbReference type="KEGG" id="mng:MNEG_3986"/>